<evidence type="ECO:0000313" key="1">
    <source>
        <dbReference type="EMBL" id="CAF1122680.1"/>
    </source>
</evidence>
<dbReference type="AlphaFoldDB" id="A0A814QQ59"/>
<reference evidence="1" key="1">
    <citation type="submission" date="2021-02" db="EMBL/GenBank/DDBJ databases">
        <authorList>
            <person name="Nowell W R."/>
        </authorList>
    </citation>
    <scope>NUCLEOTIDE SEQUENCE</scope>
    <source>
        <strain evidence="1">Ploen Becks lab</strain>
    </source>
</reference>
<keyword evidence="2" id="KW-1185">Reference proteome</keyword>
<gene>
    <name evidence="1" type="ORF">OXX778_LOCUS22112</name>
</gene>
<evidence type="ECO:0000313" key="2">
    <source>
        <dbReference type="Proteomes" id="UP000663879"/>
    </source>
</evidence>
<comment type="caution">
    <text evidence="1">The sequence shown here is derived from an EMBL/GenBank/DDBJ whole genome shotgun (WGS) entry which is preliminary data.</text>
</comment>
<name>A0A814QQ59_9BILA</name>
<protein>
    <submittedName>
        <fullName evidence="1">Uncharacterized protein</fullName>
    </submittedName>
</protein>
<dbReference type="Proteomes" id="UP000663879">
    <property type="component" value="Unassembled WGS sequence"/>
</dbReference>
<sequence>MEVVCNFAQNSAQLAALESAKITVQETAKVKQAKVNLDWIIREIKTFGKYKEMEKETETLLQYQNSIVLINSIQLKILVYKKHMNN</sequence>
<organism evidence="1 2">
    <name type="scientific">Brachionus calyciflorus</name>
    <dbReference type="NCBI Taxonomy" id="104777"/>
    <lineage>
        <taxon>Eukaryota</taxon>
        <taxon>Metazoa</taxon>
        <taxon>Spiralia</taxon>
        <taxon>Gnathifera</taxon>
        <taxon>Rotifera</taxon>
        <taxon>Eurotatoria</taxon>
        <taxon>Monogononta</taxon>
        <taxon>Pseudotrocha</taxon>
        <taxon>Ploima</taxon>
        <taxon>Brachionidae</taxon>
        <taxon>Brachionus</taxon>
    </lineage>
</organism>
<proteinExistence type="predicted"/>
<dbReference type="EMBL" id="CAJNOC010008945">
    <property type="protein sequence ID" value="CAF1122680.1"/>
    <property type="molecule type" value="Genomic_DNA"/>
</dbReference>
<accession>A0A814QQ59</accession>